<evidence type="ECO:0000256" key="9">
    <source>
        <dbReference type="ARBA" id="ARBA00073635"/>
    </source>
</evidence>
<name>A0A069D5E2_9BACE</name>
<evidence type="ECO:0000256" key="5">
    <source>
        <dbReference type="ARBA" id="ARBA00052218"/>
    </source>
</evidence>
<keyword evidence="2 14" id="KW-0808">Transferase</keyword>
<gene>
    <name evidence="14" type="ORF">JCM15093_516</name>
</gene>
<comment type="subunit">
    <text evidence="7">Homodimer. Forms a stable heterotetrameric complex of 2 MoeB and 2 MoaD during adenylation of MoaD.</text>
</comment>
<evidence type="ECO:0000256" key="4">
    <source>
        <dbReference type="ARBA" id="ARBA00022840"/>
    </source>
</evidence>
<dbReference type="CDD" id="cd00757">
    <property type="entry name" value="ThiF_MoeB_HesA_family"/>
    <property type="match status" value="1"/>
</dbReference>
<reference evidence="14 15" key="1">
    <citation type="journal article" date="2015" name="Microbes Environ.">
        <title>Distribution and evolution of nitrogen fixation genes in the phylum bacteroidetes.</title>
        <authorList>
            <person name="Inoue J."/>
            <person name="Oshima K."/>
            <person name="Suda W."/>
            <person name="Sakamoto M."/>
            <person name="Iino T."/>
            <person name="Noda S."/>
            <person name="Hongoh Y."/>
            <person name="Hattori M."/>
            <person name="Ohkuma M."/>
        </authorList>
    </citation>
    <scope>NUCLEOTIDE SEQUENCE [LARGE SCALE GENOMIC DNA]</scope>
    <source>
        <strain evidence="14 15">JCM 15093</strain>
    </source>
</reference>
<dbReference type="eggNOG" id="COG0476">
    <property type="taxonomic scope" value="Bacteria"/>
</dbReference>
<evidence type="ECO:0000313" key="15">
    <source>
        <dbReference type="Proteomes" id="UP000027601"/>
    </source>
</evidence>
<comment type="similarity">
    <text evidence="1">Belongs to the HesA/MoeB/ThiF family.</text>
</comment>
<dbReference type="STRING" id="1121097.GCA_000428125_01162"/>
<keyword evidence="15" id="KW-1185">Reference proteome</keyword>
<dbReference type="Gene3D" id="3.40.50.720">
    <property type="entry name" value="NAD(P)-binding Rossmann-like Domain"/>
    <property type="match status" value="1"/>
</dbReference>
<dbReference type="GO" id="GO:0004792">
    <property type="term" value="F:thiosulfate-cyanide sulfurtransferase activity"/>
    <property type="evidence" value="ECO:0007669"/>
    <property type="project" value="TreeGrafter"/>
</dbReference>
<dbReference type="EC" id="2.7.7.80" evidence="8"/>
<feature type="domain" description="THIF-type NAD/FAD binding fold" evidence="13">
    <location>
        <begin position="5"/>
        <end position="227"/>
    </location>
</feature>
<dbReference type="Pfam" id="PF00899">
    <property type="entry name" value="ThiF"/>
    <property type="match status" value="1"/>
</dbReference>
<comment type="caution">
    <text evidence="14">The sequence shown here is derived from an EMBL/GenBank/DDBJ whole genome shotgun (WGS) entry which is preliminary data.</text>
</comment>
<dbReference type="GO" id="GO:0008146">
    <property type="term" value="F:sulfotransferase activity"/>
    <property type="evidence" value="ECO:0007669"/>
    <property type="project" value="TreeGrafter"/>
</dbReference>
<accession>A0A069D5E2</accession>
<evidence type="ECO:0000256" key="10">
    <source>
        <dbReference type="ARBA" id="ARBA00075110"/>
    </source>
</evidence>
<dbReference type="PANTHER" id="PTHR10953">
    <property type="entry name" value="UBIQUITIN-ACTIVATING ENZYME E1"/>
    <property type="match status" value="1"/>
</dbReference>
<evidence type="ECO:0000256" key="6">
    <source>
        <dbReference type="ARBA" id="ARBA00055169"/>
    </source>
</evidence>
<dbReference type="AlphaFoldDB" id="A0A069D5E2"/>
<dbReference type="EMBL" id="BAJS01000002">
    <property type="protein sequence ID" value="GAK35424.1"/>
    <property type="molecule type" value="Genomic_DNA"/>
</dbReference>
<evidence type="ECO:0000256" key="12">
    <source>
        <dbReference type="ARBA" id="ARBA00078531"/>
    </source>
</evidence>
<dbReference type="GO" id="GO:0005524">
    <property type="term" value="F:ATP binding"/>
    <property type="evidence" value="ECO:0007669"/>
    <property type="project" value="UniProtKB-KW"/>
</dbReference>
<dbReference type="GO" id="GO:0005829">
    <property type="term" value="C:cytosol"/>
    <property type="evidence" value="ECO:0007669"/>
    <property type="project" value="TreeGrafter"/>
</dbReference>
<protein>
    <recommendedName>
        <fullName evidence="9">Molybdopterin-synthase adenylyltransferase</fullName>
        <ecNumber evidence="8">2.7.7.80</ecNumber>
    </recommendedName>
    <alternativeName>
        <fullName evidence="12">MoaD protein adenylase</fullName>
    </alternativeName>
    <alternativeName>
        <fullName evidence="10">Molybdopterin-converting factor subunit 1 adenylase</fullName>
    </alternativeName>
    <alternativeName>
        <fullName evidence="11">Sulfur carrier protein MoaD adenylyltransferase</fullName>
    </alternativeName>
</protein>
<organism evidence="14 15">
    <name type="scientific">Bacteroides graminisolvens DSM 19988 = JCM 15093</name>
    <dbReference type="NCBI Taxonomy" id="1121097"/>
    <lineage>
        <taxon>Bacteria</taxon>
        <taxon>Pseudomonadati</taxon>
        <taxon>Bacteroidota</taxon>
        <taxon>Bacteroidia</taxon>
        <taxon>Bacteroidales</taxon>
        <taxon>Bacteroidaceae</taxon>
        <taxon>Bacteroides</taxon>
    </lineage>
</organism>
<evidence type="ECO:0000256" key="7">
    <source>
        <dbReference type="ARBA" id="ARBA00063809"/>
    </source>
</evidence>
<evidence type="ECO:0000256" key="11">
    <source>
        <dbReference type="ARBA" id="ARBA00075328"/>
    </source>
</evidence>
<dbReference type="GO" id="GO:0061605">
    <property type="term" value="F:molybdopterin-synthase adenylyltransferase activity"/>
    <property type="evidence" value="ECO:0007669"/>
    <property type="project" value="UniProtKB-EC"/>
</dbReference>
<dbReference type="FunFam" id="3.40.50.720:FF:000033">
    <property type="entry name" value="Adenylyltransferase and sulfurtransferase MOCS3"/>
    <property type="match status" value="1"/>
</dbReference>
<proteinExistence type="inferred from homology"/>
<keyword evidence="14" id="KW-0548">Nucleotidyltransferase</keyword>
<evidence type="ECO:0000259" key="13">
    <source>
        <dbReference type="Pfam" id="PF00899"/>
    </source>
</evidence>
<evidence type="ECO:0000313" key="14">
    <source>
        <dbReference type="EMBL" id="GAK35424.1"/>
    </source>
</evidence>
<comment type="catalytic activity">
    <reaction evidence="5">
        <text>[molybdopterin-synthase sulfur-carrier protein]-C-terminal Gly-Gly + ATP + H(+) = [molybdopterin-synthase sulfur-carrier protein]-C-terminal Gly-Gly-AMP + diphosphate</text>
        <dbReference type="Rhea" id="RHEA:43616"/>
        <dbReference type="Rhea" id="RHEA-COMP:12159"/>
        <dbReference type="Rhea" id="RHEA-COMP:12202"/>
        <dbReference type="ChEBI" id="CHEBI:15378"/>
        <dbReference type="ChEBI" id="CHEBI:30616"/>
        <dbReference type="ChEBI" id="CHEBI:33019"/>
        <dbReference type="ChEBI" id="CHEBI:90618"/>
        <dbReference type="ChEBI" id="CHEBI:90778"/>
        <dbReference type="EC" id="2.7.7.80"/>
    </reaction>
</comment>
<dbReference type="InterPro" id="IPR045886">
    <property type="entry name" value="ThiF/MoeB/HesA"/>
</dbReference>
<evidence type="ECO:0000256" key="8">
    <source>
        <dbReference type="ARBA" id="ARBA00066884"/>
    </source>
</evidence>
<dbReference type="SUPFAM" id="SSF69572">
    <property type="entry name" value="Activating enzymes of the ubiquitin-like proteins"/>
    <property type="match status" value="1"/>
</dbReference>
<evidence type="ECO:0000256" key="3">
    <source>
        <dbReference type="ARBA" id="ARBA00022741"/>
    </source>
</evidence>
<sequence length="231" mass="25089">MMERYNRQMMLPEIGQEGQDKLQAAKVLVVGVGGLGSPIALYLAGAGVGTLGLVDCDVVDVSNLHRQVLYTEDETGDLKAVCAAMRLQALNRSITIHAFPGRLTKENAEELIGTYDLVVDGCDNFATRYLINDICVKLGKPYVYGAICGFEGQVSVFNHNSDKTYRDLFPDEELMLKMPPPPKGVIGMTPGVTGCVQAMEAVKIICGLGEVMAGKLWTIDIRTLQTNIFSL</sequence>
<dbReference type="GO" id="GO:0008641">
    <property type="term" value="F:ubiquitin-like modifier activating enzyme activity"/>
    <property type="evidence" value="ECO:0007669"/>
    <property type="project" value="InterPro"/>
</dbReference>
<comment type="function">
    <text evidence="6">Catalyzes the adenylation by ATP of the carboxyl group of the C-terminal glycine of sulfur carrier protein MoaD.</text>
</comment>
<keyword evidence="3" id="KW-0547">Nucleotide-binding</keyword>
<dbReference type="Proteomes" id="UP000027601">
    <property type="component" value="Unassembled WGS sequence"/>
</dbReference>
<dbReference type="PANTHER" id="PTHR10953:SF102">
    <property type="entry name" value="ADENYLYLTRANSFERASE AND SULFURTRANSFERASE MOCS3"/>
    <property type="match status" value="1"/>
</dbReference>
<dbReference type="InterPro" id="IPR035985">
    <property type="entry name" value="Ubiquitin-activating_enz"/>
</dbReference>
<dbReference type="InterPro" id="IPR000594">
    <property type="entry name" value="ThiF_NAD_FAD-bd"/>
</dbReference>
<keyword evidence="4" id="KW-0067">ATP-binding</keyword>
<evidence type="ECO:0000256" key="2">
    <source>
        <dbReference type="ARBA" id="ARBA00022679"/>
    </source>
</evidence>
<evidence type="ECO:0000256" key="1">
    <source>
        <dbReference type="ARBA" id="ARBA00009919"/>
    </source>
</evidence>